<name>A0A6P1GLG5_SPHYA</name>
<dbReference type="AlphaFoldDB" id="A0A6P1GLG5"/>
<gene>
    <name evidence="1" type="ORF">GS397_19825</name>
</gene>
<proteinExistence type="predicted"/>
<reference evidence="1 2" key="1">
    <citation type="submission" date="2019-12" db="EMBL/GenBank/DDBJ databases">
        <title>Functional and genomic insights into the Sphingobium yanoikuyae YC-JY1, a bacterium efficiently degrading bisphenol A.</title>
        <authorList>
            <person name="Jia Y."/>
            <person name="Li X."/>
            <person name="Wang J."/>
            <person name="Eltoukhy A."/>
            <person name="Lamraoui I."/>
            <person name="Yan Y."/>
        </authorList>
    </citation>
    <scope>NUCLEOTIDE SEQUENCE [LARGE SCALE GENOMIC DNA]</scope>
    <source>
        <strain evidence="1 2">YC-JY1</strain>
    </source>
</reference>
<accession>A0A6P1GLG5</accession>
<evidence type="ECO:0000313" key="1">
    <source>
        <dbReference type="EMBL" id="QHD69084.1"/>
    </source>
</evidence>
<evidence type="ECO:0000313" key="2">
    <source>
        <dbReference type="Proteomes" id="UP000464086"/>
    </source>
</evidence>
<sequence>MYKFNIRNNNSIKNENLDILGDYSSGVDIEIIRDFTLKLKKYRVYMMLSEGVFFNSDRVDLGGGSYNDHYHIFLKYEGKDYELANIKLNVKFVSGYYDNYDYISITRRDNSTAYKSRPSGKEEETKFKIYSADCEIKNDNNEKLLEDELSRLMGIMDGLYIETGTLQDWASSGISMRVICSNKTRKICWRKNKFSNQDYDTSDDISSEMLKVYSDKGWSLEYFREKLKCRVCGSPPKELVPATRVC</sequence>
<protein>
    <submittedName>
        <fullName evidence="1">Uncharacterized protein</fullName>
    </submittedName>
</protein>
<dbReference type="RefSeq" id="WP_159367459.1">
    <property type="nucleotide sequence ID" value="NZ_CP047218.1"/>
</dbReference>
<dbReference type="EMBL" id="CP047218">
    <property type="protein sequence ID" value="QHD69084.1"/>
    <property type="molecule type" value="Genomic_DNA"/>
</dbReference>
<dbReference type="Proteomes" id="UP000464086">
    <property type="component" value="Chromosome"/>
</dbReference>
<organism evidence="1 2">
    <name type="scientific">Sphingobium yanoikuyae</name>
    <name type="common">Sphingomonas yanoikuyae</name>
    <dbReference type="NCBI Taxonomy" id="13690"/>
    <lineage>
        <taxon>Bacteria</taxon>
        <taxon>Pseudomonadati</taxon>
        <taxon>Pseudomonadota</taxon>
        <taxon>Alphaproteobacteria</taxon>
        <taxon>Sphingomonadales</taxon>
        <taxon>Sphingomonadaceae</taxon>
        <taxon>Sphingobium</taxon>
    </lineage>
</organism>